<feature type="transmembrane region" description="Helical" evidence="1">
    <location>
        <begin position="20"/>
        <end position="42"/>
    </location>
</feature>
<keyword evidence="1" id="KW-0472">Membrane</keyword>
<dbReference type="AlphaFoldDB" id="A0A934KD79"/>
<comment type="caution">
    <text evidence="2">The sequence shown here is derived from an EMBL/GenBank/DDBJ whole genome shotgun (WGS) entry which is preliminary data.</text>
</comment>
<evidence type="ECO:0000313" key="2">
    <source>
        <dbReference type="EMBL" id="MBJ7601156.1"/>
    </source>
</evidence>
<dbReference type="RefSeq" id="WP_338205265.1">
    <property type="nucleotide sequence ID" value="NZ_JAEKNR010000235.1"/>
</dbReference>
<evidence type="ECO:0000313" key="3">
    <source>
        <dbReference type="Proteomes" id="UP000612893"/>
    </source>
</evidence>
<accession>A0A934KD79</accession>
<evidence type="ECO:0000256" key="1">
    <source>
        <dbReference type="SAM" id="Phobius"/>
    </source>
</evidence>
<feature type="transmembrane region" description="Helical" evidence="1">
    <location>
        <begin position="116"/>
        <end position="135"/>
    </location>
</feature>
<dbReference type="Proteomes" id="UP000612893">
    <property type="component" value="Unassembled WGS sequence"/>
</dbReference>
<organism evidence="2 3">
    <name type="scientific">Candidatus Nephthysia bennettiae</name>
    <dbReference type="NCBI Taxonomy" id="3127016"/>
    <lineage>
        <taxon>Bacteria</taxon>
        <taxon>Bacillati</taxon>
        <taxon>Candidatus Dormiibacterota</taxon>
        <taxon>Candidatus Dormibacteria</taxon>
        <taxon>Candidatus Dormibacterales</taxon>
        <taxon>Candidatus Dormibacteraceae</taxon>
        <taxon>Candidatus Nephthysia</taxon>
    </lineage>
</organism>
<gene>
    <name evidence="2" type="ORF">JF922_24170</name>
</gene>
<sequence>MTKALDRTAAHHDHPIDTRLKISALWTAMLFIFAYVDLFSLYRPDFRADIESGKVFMFDINQTFLFFATLYIIVPSLMIYLTLVMRPRLNRIINIVVAALYAITIAGGAVGEWGYYILGSVIEALLLAVVVRHAWTWPERASN</sequence>
<feature type="transmembrane region" description="Helical" evidence="1">
    <location>
        <begin position="92"/>
        <end position="110"/>
    </location>
</feature>
<dbReference type="Pfam" id="PF19851">
    <property type="entry name" value="DUF6326"/>
    <property type="match status" value="1"/>
</dbReference>
<keyword evidence="1" id="KW-0812">Transmembrane</keyword>
<keyword evidence="1" id="KW-1133">Transmembrane helix</keyword>
<dbReference type="EMBL" id="JAEKNR010000235">
    <property type="protein sequence ID" value="MBJ7601156.1"/>
    <property type="molecule type" value="Genomic_DNA"/>
</dbReference>
<dbReference type="InterPro" id="IPR046289">
    <property type="entry name" value="DUF6326"/>
</dbReference>
<keyword evidence="3" id="KW-1185">Reference proteome</keyword>
<proteinExistence type="predicted"/>
<name>A0A934KD79_9BACT</name>
<protein>
    <submittedName>
        <fullName evidence="2">Uncharacterized protein</fullName>
    </submittedName>
</protein>
<feature type="transmembrane region" description="Helical" evidence="1">
    <location>
        <begin position="62"/>
        <end position="85"/>
    </location>
</feature>
<reference evidence="2" key="1">
    <citation type="submission" date="2020-10" db="EMBL/GenBank/DDBJ databases">
        <title>Ca. Dormibacterota MAGs.</title>
        <authorList>
            <person name="Montgomery K."/>
        </authorList>
    </citation>
    <scope>NUCLEOTIDE SEQUENCE [LARGE SCALE GENOMIC DNA]</scope>
    <source>
        <strain evidence="2">SC8812_S17_10</strain>
    </source>
</reference>